<dbReference type="OrthoDB" id="2013942at2759"/>
<feature type="signal peptide" evidence="3">
    <location>
        <begin position="1"/>
        <end position="26"/>
    </location>
</feature>
<keyword evidence="5" id="KW-1185">Reference proteome</keyword>
<comment type="caution">
    <text evidence="4">The sequence shown here is derived from an EMBL/GenBank/DDBJ whole genome shotgun (WGS) entry which is preliminary data.</text>
</comment>
<dbReference type="OMA" id="RNNICDG"/>
<dbReference type="PANTHER" id="PTHR33227:SF6">
    <property type="entry name" value="PROTEIN GRIM REAPER"/>
    <property type="match status" value="1"/>
</dbReference>
<dbReference type="Pfam" id="PF04885">
    <property type="entry name" value="Stig1"/>
    <property type="match status" value="1"/>
</dbReference>
<evidence type="ECO:0000313" key="5">
    <source>
        <dbReference type="Proteomes" id="UP000195402"/>
    </source>
</evidence>
<dbReference type="Proteomes" id="UP000195402">
    <property type="component" value="Unassembled WGS sequence"/>
</dbReference>
<dbReference type="AlphaFoldDB" id="A0A200QB92"/>
<reference evidence="4 5" key="1">
    <citation type="journal article" date="2017" name="Mol. Plant">
        <title>The Genome of Medicinal Plant Macleaya cordata Provides New Insights into Benzylisoquinoline Alkaloids Metabolism.</title>
        <authorList>
            <person name="Liu X."/>
            <person name="Liu Y."/>
            <person name="Huang P."/>
            <person name="Ma Y."/>
            <person name="Qing Z."/>
            <person name="Tang Q."/>
            <person name="Cao H."/>
            <person name="Cheng P."/>
            <person name="Zheng Y."/>
            <person name="Yuan Z."/>
            <person name="Zhou Y."/>
            <person name="Liu J."/>
            <person name="Tang Z."/>
            <person name="Zhuo Y."/>
            <person name="Zhang Y."/>
            <person name="Yu L."/>
            <person name="Huang J."/>
            <person name="Yang P."/>
            <person name="Peng Q."/>
            <person name="Zhang J."/>
            <person name="Jiang W."/>
            <person name="Zhang Z."/>
            <person name="Lin K."/>
            <person name="Ro D.K."/>
            <person name="Chen X."/>
            <person name="Xiong X."/>
            <person name="Shang Y."/>
            <person name="Huang S."/>
            <person name="Zeng J."/>
        </authorList>
    </citation>
    <scope>NUCLEOTIDE SEQUENCE [LARGE SCALE GENOMIC DNA]</scope>
    <source>
        <strain evidence="5">cv. BLH2017</strain>
        <tissue evidence="4">Root</tissue>
    </source>
</reference>
<gene>
    <name evidence="4" type="ORF">BVC80_8961g1</name>
</gene>
<evidence type="ECO:0000256" key="1">
    <source>
        <dbReference type="ARBA" id="ARBA00006010"/>
    </source>
</evidence>
<dbReference type="PANTHER" id="PTHR33227">
    <property type="entry name" value="STIGMA-SPECIFIC STIG1-LIKE PROTEIN 3"/>
    <property type="match status" value="1"/>
</dbReference>
<dbReference type="InParanoid" id="A0A200QB92"/>
<evidence type="ECO:0000313" key="4">
    <source>
        <dbReference type="EMBL" id="OVA07744.1"/>
    </source>
</evidence>
<evidence type="ECO:0000256" key="3">
    <source>
        <dbReference type="SAM" id="SignalP"/>
    </source>
</evidence>
<evidence type="ECO:0000256" key="2">
    <source>
        <dbReference type="ARBA" id="ARBA00022729"/>
    </source>
</evidence>
<name>A0A200QB92_MACCD</name>
<proteinExistence type="inferred from homology"/>
<accession>A0A200QB92</accession>
<feature type="chain" id="PRO_5013165753" evidence="3">
    <location>
        <begin position="27"/>
        <end position="157"/>
    </location>
</feature>
<protein>
    <submittedName>
        <fullName evidence="4">Stigma-specific protein Stig1</fullName>
    </submittedName>
</protein>
<comment type="similarity">
    <text evidence="1">Belongs to the STIG1 family.</text>
</comment>
<dbReference type="STRING" id="56857.A0A200QB92"/>
<dbReference type="InterPro" id="IPR006969">
    <property type="entry name" value="Stig-like"/>
</dbReference>
<sequence length="157" mass="17306">MATTTPHVILSIMIISLLLFLHSSTAFNFEDSDIEDGEEYVVDNPFSGRFTARANRLEKQEQQKIEKGAKCDPFISNICNGVFVNNGTGLLRCCRKQCRNMLADRDNCGGCRKKCGYGQLCCYGACVDVAYNKNHCGKCGVQCLPGLKCEYGTCGYA</sequence>
<organism evidence="4 5">
    <name type="scientific">Macleaya cordata</name>
    <name type="common">Five-seeded plume-poppy</name>
    <name type="synonym">Bocconia cordata</name>
    <dbReference type="NCBI Taxonomy" id="56857"/>
    <lineage>
        <taxon>Eukaryota</taxon>
        <taxon>Viridiplantae</taxon>
        <taxon>Streptophyta</taxon>
        <taxon>Embryophyta</taxon>
        <taxon>Tracheophyta</taxon>
        <taxon>Spermatophyta</taxon>
        <taxon>Magnoliopsida</taxon>
        <taxon>Ranunculales</taxon>
        <taxon>Papaveraceae</taxon>
        <taxon>Papaveroideae</taxon>
        <taxon>Macleaya</taxon>
    </lineage>
</organism>
<keyword evidence="2 3" id="KW-0732">Signal</keyword>
<dbReference type="EMBL" id="MVGT01002442">
    <property type="protein sequence ID" value="OVA07744.1"/>
    <property type="molecule type" value="Genomic_DNA"/>
</dbReference>